<reference evidence="10 11" key="1">
    <citation type="submission" date="2019-03" db="EMBL/GenBank/DDBJ databases">
        <title>Genomic analyses of the natural microbiome of Caenorhabditis elegans.</title>
        <authorList>
            <person name="Samuel B."/>
        </authorList>
    </citation>
    <scope>NUCLEOTIDE SEQUENCE [LARGE SCALE GENOMIC DNA]</scope>
    <source>
        <strain evidence="10 11">JUb65</strain>
    </source>
</reference>
<comment type="cofactor">
    <cofactor evidence="8">
        <name>a divalent metal cation</name>
        <dbReference type="ChEBI" id="CHEBI:60240"/>
    </cofactor>
    <text evidence="8">Binds 1 divalent metal cation per subunit.</text>
</comment>
<proteinExistence type="inferred from homology"/>
<dbReference type="GO" id="GO:0008448">
    <property type="term" value="F:N-acetylglucosamine-6-phosphate deacetylase activity"/>
    <property type="evidence" value="ECO:0007669"/>
    <property type="project" value="InterPro"/>
</dbReference>
<organism evidence="10 11">
    <name type="scientific">Curtobacterium flaccumfaciens</name>
    <dbReference type="NCBI Taxonomy" id="2035"/>
    <lineage>
        <taxon>Bacteria</taxon>
        <taxon>Bacillati</taxon>
        <taxon>Actinomycetota</taxon>
        <taxon>Actinomycetes</taxon>
        <taxon>Micrococcales</taxon>
        <taxon>Microbacteriaceae</taxon>
        <taxon>Curtobacterium</taxon>
    </lineage>
</organism>
<dbReference type="OrthoDB" id="9776488at2"/>
<evidence type="ECO:0000313" key="10">
    <source>
        <dbReference type="EMBL" id="TDN45406.1"/>
    </source>
</evidence>
<evidence type="ECO:0000256" key="6">
    <source>
        <dbReference type="PIRSR" id="PIRSR038994-1"/>
    </source>
</evidence>
<dbReference type="PANTHER" id="PTHR11113:SF14">
    <property type="entry name" value="N-ACETYLGLUCOSAMINE-6-PHOSPHATE DEACETYLASE"/>
    <property type="match status" value="1"/>
</dbReference>
<dbReference type="SUPFAM" id="SSF51338">
    <property type="entry name" value="Composite domain of metallo-dependent hydrolases"/>
    <property type="match status" value="1"/>
</dbReference>
<dbReference type="GO" id="GO:0046872">
    <property type="term" value="F:metal ion binding"/>
    <property type="evidence" value="ECO:0007669"/>
    <property type="project" value="UniProtKB-KW"/>
</dbReference>
<feature type="binding site" evidence="8">
    <location>
        <position position="125"/>
    </location>
    <ligand>
        <name>Zn(2+)</name>
        <dbReference type="ChEBI" id="CHEBI:29105"/>
    </ligand>
</feature>
<dbReference type="PANTHER" id="PTHR11113">
    <property type="entry name" value="N-ACETYLGLUCOSAMINE-6-PHOSPHATE DEACETYLASE"/>
    <property type="match status" value="1"/>
</dbReference>
<feature type="binding site" evidence="7">
    <location>
        <position position="223"/>
    </location>
    <ligand>
        <name>substrate</name>
    </ligand>
</feature>
<keyword evidence="3 5" id="KW-0378">Hydrolase</keyword>
<feature type="binding site" evidence="7">
    <location>
        <position position="247"/>
    </location>
    <ligand>
        <name>substrate</name>
    </ligand>
</feature>
<comment type="similarity">
    <text evidence="1 5">Belongs to the metallo-dependent hydrolases superfamily. NagA family.</text>
</comment>
<dbReference type="NCBIfam" id="TIGR00221">
    <property type="entry name" value="nagA"/>
    <property type="match status" value="1"/>
</dbReference>
<feature type="binding site" evidence="8">
    <location>
        <position position="212"/>
    </location>
    <ligand>
        <name>Zn(2+)</name>
        <dbReference type="ChEBI" id="CHEBI:29105"/>
    </ligand>
</feature>
<keyword evidence="2 8" id="KW-0479">Metal-binding</keyword>
<dbReference type="PIRSF" id="PIRSF038994">
    <property type="entry name" value="NagA"/>
    <property type="match status" value="1"/>
</dbReference>
<evidence type="ECO:0000256" key="1">
    <source>
        <dbReference type="ARBA" id="ARBA00010716"/>
    </source>
</evidence>
<keyword evidence="4 5" id="KW-0119">Carbohydrate metabolism</keyword>
<feature type="domain" description="Amidohydrolase-related" evidence="9">
    <location>
        <begin position="50"/>
        <end position="358"/>
    </location>
</feature>
<feature type="binding site" evidence="8">
    <location>
        <position position="191"/>
    </location>
    <ligand>
        <name>Zn(2+)</name>
        <dbReference type="ChEBI" id="CHEBI:29105"/>
    </ligand>
</feature>
<dbReference type="AlphaFoldDB" id="A0A4R6DKM5"/>
<evidence type="ECO:0000256" key="3">
    <source>
        <dbReference type="ARBA" id="ARBA00022801"/>
    </source>
</evidence>
<feature type="binding site" evidence="7">
    <location>
        <begin position="303"/>
        <end position="305"/>
    </location>
    <ligand>
        <name>substrate</name>
    </ligand>
</feature>
<dbReference type="Pfam" id="PF01979">
    <property type="entry name" value="Amidohydro_1"/>
    <property type="match status" value="1"/>
</dbReference>
<sequence>MTALVRAQRIVTADDDLHDGWLVVDDDGLVRASGTGTPPSTETATTVEATIVPGLVDLHAHGALGHDFAGCAADDARVAAAHHRSRGTTALTASVATGPVGDTADALERLRPLVADGTLAGLHLEGPWLAPARRGAHRADLLHPPTPAEVDAYLAAADGALRIVTLAPELPGALDTTARLVAAGVVVAIGHTDATADQARRAVDAGATLVTHLFNGMPPLHHRAPGPVGIALTDERLLLECIVDGHHLDPTAVDVVRAAAPGRLVLVSDAMSATGCADGDHTIAGSAVSVRGGVARLADGSSLAGSTITVADAVHRLLATGFPVTEVVAAAATRPARLLGRSAPLSVGAPADFVVLDRDGRVTVPTAAVRAVLPSTSRSEPPEASS</sequence>
<gene>
    <name evidence="10" type="ORF">EDF64_103330</name>
</gene>
<feature type="binding site" evidence="7">
    <location>
        <position position="136"/>
    </location>
    <ligand>
        <name>substrate</name>
    </ligand>
</feature>
<dbReference type="InterPro" id="IPR011059">
    <property type="entry name" value="Metal-dep_hydrolase_composite"/>
</dbReference>
<dbReference type="EMBL" id="SNVW01000003">
    <property type="protein sequence ID" value="TDN45406.1"/>
    <property type="molecule type" value="Genomic_DNA"/>
</dbReference>
<evidence type="ECO:0000256" key="8">
    <source>
        <dbReference type="PIRSR" id="PIRSR038994-3"/>
    </source>
</evidence>
<dbReference type="InterPro" id="IPR032466">
    <property type="entry name" value="Metal_Hydrolase"/>
</dbReference>
<evidence type="ECO:0000256" key="4">
    <source>
        <dbReference type="ARBA" id="ARBA00023277"/>
    </source>
</evidence>
<protein>
    <submittedName>
        <fullName evidence="10">N-acetylglucosamine 6-phosphate deacetylase</fullName>
    </submittedName>
</protein>
<dbReference type="SUPFAM" id="SSF51556">
    <property type="entry name" value="Metallo-dependent hydrolases"/>
    <property type="match status" value="1"/>
</dbReference>
<comment type="caution">
    <text evidence="10">The sequence shown here is derived from an EMBL/GenBank/DDBJ whole genome shotgun (WGS) entry which is preliminary data.</text>
</comment>
<evidence type="ECO:0000259" key="9">
    <source>
        <dbReference type="Pfam" id="PF01979"/>
    </source>
</evidence>
<dbReference type="InterPro" id="IPR003764">
    <property type="entry name" value="GlcNAc_6-P_deAcase"/>
</dbReference>
<dbReference type="Gene3D" id="3.20.20.140">
    <property type="entry name" value="Metal-dependent hydrolases"/>
    <property type="match status" value="1"/>
</dbReference>
<dbReference type="GO" id="GO:0006046">
    <property type="term" value="P:N-acetylglucosamine catabolic process"/>
    <property type="evidence" value="ECO:0007669"/>
    <property type="project" value="TreeGrafter"/>
</dbReference>
<evidence type="ECO:0000313" key="11">
    <source>
        <dbReference type="Proteomes" id="UP000295764"/>
    </source>
</evidence>
<feature type="binding site" evidence="7">
    <location>
        <begin position="215"/>
        <end position="216"/>
    </location>
    <ligand>
        <name>substrate</name>
    </ligand>
</feature>
<name>A0A4R6DKM5_9MICO</name>
<dbReference type="InterPro" id="IPR006680">
    <property type="entry name" value="Amidohydro-rel"/>
</dbReference>
<evidence type="ECO:0000256" key="2">
    <source>
        <dbReference type="ARBA" id="ARBA00022723"/>
    </source>
</evidence>
<accession>A0A4R6DKM5</accession>
<dbReference type="Proteomes" id="UP000295764">
    <property type="component" value="Unassembled WGS sequence"/>
</dbReference>
<evidence type="ECO:0000256" key="7">
    <source>
        <dbReference type="PIRSR" id="PIRSR038994-2"/>
    </source>
</evidence>
<evidence type="ECO:0000256" key="5">
    <source>
        <dbReference type="PIRNR" id="PIRNR038994"/>
    </source>
</evidence>
<dbReference type="RefSeq" id="WP_133519201.1">
    <property type="nucleotide sequence ID" value="NZ_SNVW01000003.1"/>
</dbReference>
<dbReference type="Gene3D" id="2.30.40.10">
    <property type="entry name" value="Urease, subunit C, domain 1"/>
    <property type="match status" value="1"/>
</dbReference>
<feature type="active site" description="Proton donor/acceptor" evidence="6">
    <location>
        <position position="269"/>
    </location>
</feature>